<dbReference type="EMBL" id="FUEG01000002">
    <property type="protein sequence ID" value="SJK99850.1"/>
    <property type="molecule type" value="Genomic_DNA"/>
</dbReference>
<keyword evidence="3" id="KW-1185">Reference proteome</keyword>
<name>A0A284QTP9_ARMOS</name>
<gene>
    <name evidence="2" type="ORF">ARMOST_03161</name>
</gene>
<feature type="compositionally biased region" description="Basic and acidic residues" evidence="1">
    <location>
        <begin position="1"/>
        <end position="12"/>
    </location>
</feature>
<feature type="region of interest" description="Disordered" evidence="1">
    <location>
        <begin position="42"/>
        <end position="71"/>
    </location>
</feature>
<feature type="compositionally biased region" description="Polar residues" evidence="1">
    <location>
        <begin position="42"/>
        <end position="62"/>
    </location>
</feature>
<dbReference type="AlphaFoldDB" id="A0A284QTP9"/>
<evidence type="ECO:0000313" key="2">
    <source>
        <dbReference type="EMBL" id="SJK99850.1"/>
    </source>
</evidence>
<dbReference type="Proteomes" id="UP000219338">
    <property type="component" value="Unassembled WGS sequence"/>
</dbReference>
<sequence>MGSSSEHDRPFDPNHLLPSYSTTSSPTPAAWQRWTNLFWRGNQRTVPLQRNATPGPSGTRHTPPSPAHEANNRDLRAQYDSFPPPAYDPNDLPPLERALELVQPRPIMGFPTVPAQHIFIRPPAGQFPPEDNAPWNHPAPTAHHLPQPQQFILISSNDEELDALDPPESEPDVPESVSGNATDPLNIDGPDFEWNELSAIDILILGPHHTAAWEIRQCNVEARYQLRLGDHTPMGWYLAVERGDPIDRVGRDTTIAARCHACSMSKHVILQKSINYT</sequence>
<feature type="compositionally biased region" description="Acidic residues" evidence="1">
    <location>
        <begin position="161"/>
        <end position="173"/>
    </location>
</feature>
<evidence type="ECO:0000256" key="1">
    <source>
        <dbReference type="SAM" id="MobiDB-lite"/>
    </source>
</evidence>
<reference evidence="3" key="1">
    <citation type="journal article" date="2017" name="Nat. Ecol. Evol.">
        <title>Genome expansion and lineage-specific genetic innovations in the forest pathogenic fungi Armillaria.</title>
        <authorList>
            <person name="Sipos G."/>
            <person name="Prasanna A.N."/>
            <person name="Walter M.C."/>
            <person name="O'Connor E."/>
            <person name="Balint B."/>
            <person name="Krizsan K."/>
            <person name="Kiss B."/>
            <person name="Hess J."/>
            <person name="Varga T."/>
            <person name="Slot J."/>
            <person name="Riley R."/>
            <person name="Boka B."/>
            <person name="Rigling D."/>
            <person name="Barry K."/>
            <person name="Lee J."/>
            <person name="Mihaltcheva S."/>
            <person name="LaButti K."/>
            <person name="Lipzen A."/>
            <person name="Waldron R."/>
            <person name="Moloney N.M."/>
            <person name="Sperisen C."/>
            <person name="Kredics L."/>
            <person name="Vagvoelgyi C."/>
            <person name="Patrignani A."/>
            <person name="Fitzpatrick D."/>
            <person name="Nagy I."/>
            <person name="Doyle S."/>
            <person name="Anderson J.B."/>
            <person name="Grigoriev I.V."/>
            <person name="Gueldener U."/>
            <person name="Muensterkoetter M."/>
            <person name="Nagy L.G."/>
        </authorList>
    </citation>
    <scope>NUCLEOTIDE SEQUENCE [LARGE SCALE GENOMIC DNA]</scope>
    <source>
        <strain evidence="3">C18/9</strain>
    </source>
</reference>
<protein>
    <submittedName>
        <fullName evidence="2">Uncharacterized protein</fullName>
    </submittedName>
</protein>
<proteinExistence type="predicted"/>
<accession>A0A284QTP9</accession>
<feature type="region of interest" description="Disordered" evidence="1">
    <location>
        <begin position="1"/>
        <end position="28"/>
    </location>
</feature>
<evidence type="ECO:0000313" key="3">
    <source>
        <dbReference type="Proteomes" id="UP000219338"/>
    </source>
</evidence>
<feature type="compositionally biased region" description="Low complexity" evidence="1">
    <location>
        <begin position="18"/>
        <end position="28"/>
    </location>
</feature>
<feature type="region of interest" description="Disordered" evidence="1">
    <location>
        <begin position="161"/>
        <end position="184"/>
    </location>
</feature>
<organism evidence="2 3">
    <name type="scientific">Armillaria ostoyae</name>
    <name type="common">Armillaria root rot fungus</name>
    <dbReference type="NCBI Taxonomy" id="47428"/>
    <lineage>
        <taxon>Eukaryota</taxon>
        <taxon>Fungi</taxon>
        <taxon>Dikarya</taxon>
        <taxon>Basidiomycota</taxon>
        <taxon>Agaricomycotina</taxon>
        <taxon>Agaricomycetes</taxon>
        <taxon>Agaricomycetidae</taxon>
        <taxon>Agaricales</taxon>
        <taxon>Marasmiineae</taxon>
        <taxon>Physalacriaceae</taxon>
        <taxon>Armillaria</taxon>
    </lineage>
</organism>